<dbReference type="Pfam" id="PF00702">
    <property type="entry name" value="Hydrolase"/>
    <property type="match status" value="1"/>
</dbReference>
<dbReference type="STRING" id="670155.SAMN04488001_3477"/>
<dbReference type="SFLD" id="SFLDG01129">
    <property type="entry name" value="C1.5:_HAD__Beta-PGM__Phosphata"/>
    <property type="match status" value="1"/>
</dbReference>
<dbReference type="PANTHER" id="PTHR43481">
    <property type="entry name" value="FRUCTOSE-1-PHOSPHATE PHOSPHATASE"/>
    <property type="match status" value="1"/>
</dbReference>
<keyword evidence="2" id="KW-1185">Reference proteome</keyword>
<dbReference type="PANTHER" id="PTHR43481:SF4">
    <property type="entry name" value="GLYCEROL-1-PHOSPHATE PHOSPHOHYDROLASE 1-RELATED"/>
    <property type="match status" value="1"/>
</dbReference>
<proteinExistence type="predicted"/>
<protein>
    <submittedName>
        <fullName evidence="1">Haloacid dehalogenase superfamily, subfamily IA, variant 3 with third motif having DD or ED</fullName>
    </submittedName>
</protein>
<sequence>MTRAVLWDMDGTLTDSEPAHAAAFDAALTELGVTVPAELHDGLLGSSGDKVFRALQAATDIALTQDGWTALKQRHFAHHAQAIVRREPAASSAERLTADGIPTALVSNSTAAEVAVCLEATGLVTTFSAVVTRGNVAQGKPAPECYLLAAHRLGIAPHDCIVVEDSPTGAKAGVAAGMTVVFHPQSHALQPPDGVHYIPPEATSDAFIEAFLKTKDNT</sequence>
<dbReference type="SFLD" id="SFLDS00003">
    <property type="entry name" value="Haloacid_Dehalogenase"/>
    <property type="match status" value="1"/>
</dbReference>
<dbReference type="InterPro" id="IPR023214">
    <property type="entry name" value="HAD_sf"/>
</dbReference>
<reference evidence="2" key="1">
    <citation type="submission" date="2016-10" db="EMBL/GenBank/DDBJ databases">
        <authorList>
            <person name="Varghese N."/>
            <person name="Submissions S."/>
        </authorList>
    </citation>
    <scope>NUCLEOTIDE SEQUENCE [LARGE SCALE GENOMIC DNA]</scope>
    <source>
        <strain evidence="2">DSM 26922</strain>
    </source>
</reference>
<dbReference type="GO" id="GO:0050308">
    <property type="term" value="F:sugar-phosphatase activity"/>
    <property type="evidence" value="ECO:0007669"/>
    <property type="project" value="TreeGrafter"/>
</dbReference>
<dbReference type="OrthoDB" id="9782449at2"/>
<dbReference type="CDD" id="cd07505">
    <property type="entry name" value="HAD_BPGM-like"/>
    <property type="match status" value="1"/>
</dbReference>
<organism evidence="1 2">
    <name type="scientific">Litoreibacter albidus</name>
    <dbReference type="NCBI Taxonomy" id="670155"/>
    <lineage>
        <taxon>Bacteria</taxon>
        <taxon>Pseudomonadati</taxon>
        <taxon>Pseudomonadota</taxon>
        <taxon>Alphaproteobacteria</taxon>
        <taxon>Rhodobacterales</taxon>
        <taxon>Roseobacteraceae</taxon>
        <taxon>Litoreibacter</taxon>
    </lineage>
</organism>
<dbReference type="InterPro" id="IPR051806">
    <property type="entry name" value="HAD-like_SPP"/>
</dbReference>
<dbReference type="NCBIfam" id="TIGR01509">
    <property type="entry name" value="HAD-SF-IA-v3"/>
    <property type="match status" value="1"/>
</dbReference>
<gene>
    <name evidence="1" type="ORF">SAMN04488001_3477</name>
</gene>
<dbReference type="EMBL" id="FNOI01000009">
    <property type="protein sequence ID" value="SDX54954.1"/>
    <property type="molecule type" value="Genomic_DNA"/>
</dbReference>
<accession>A0A1H3CMZ2</accession>
<dbReference type="InterPro" id="IPR036412">
    <property type="entry name" value="HAD-like_sf"/>
</dbReference>
<evidence type="ECO:0000313" key="1">
    <source>
        <dbReference type="EMBL" id="SDX54954.1"/>
    </source>
</evidence>
<dbReference type="InterPro" id="IPR023198">
    <property type="entry name" value="PGP-like_dom2"/>
</dbReference>
<evidence type="ECO:0000313" key="2">
    <source>
        <dbReference type="Proteomes" id="UP000199441"/>
    </source>
</evidence>
<dbReference type="AlphaFoldDB" id="A0A1H3CMZ2"/>
<name>A0A1H3CMZ2_9RHOB</name>
<dbReference type="Gene3D" id="1.10.150.240">
    <property type="entry name" value="Putative phosphatase, domain 2"/>
    <property type="match status" value="1"/>
</dbReference>
<dbReference type="Gene3D" id="3.40.50.1000">
    <property type="entry name" value="HAD superfamily/HAD-like"/>
    <property type="match status" value="1"/>
</dbReference>
<dbReference type="InterPro" id="IPR006439">
    <property type="entry name" value="HAD-SF_hydro_IA"/>
</dbReference>
<dbReference type="RefSeq" id="WP_089948366.1">
    <property type="nucleotide sequence ID" value="NZ_FNOI01000009.1"/>
</dbReference>
<dbReference type="SUPFAM" id="SSF56784">
    <property type="entry name" value="HAD-like"/>
    <property type="match status" value="1"/>
</dbReference>
<dbReference type="Proteomes" id="UP000199441">
    <property type="component" value="Unassembled WGS sequence"/>
</dbReference>
<dbReference type="PRINTS" id="PR00413">
    <property type="entry name" value="HADHALOGNASE"/>
</dbReference>